<keyword evidence="1" id="KW-0175">Coiled coil</keyword>
<dbReference type="AlphaFoldDB" id="A0A0A0JG60"/>
<proteinExistence type="predicted"/>
<dbReference type="RefSeq" id="WP_052112416.1">
    <property type="nucleotide sequence ID" value="NZ_AVPK01000016.1"/>
</dbReference>
<evidence type="ECO:0000313" key="3">
    <source>
        <dbReference type="Proteomes" id="UP000030011"/>
    </source>
</evidence>
<organism evidence="2 3">
    <name type="scientific">Knoellia subterranea KCTC 19937</name>
    <dbReference type="NCBI Taxonomy" id="1385521"/>
    <lineage>
        <taxon>Bacteria</taxon>
        <taxon>Bacillati</taxon>
        <taxon>Actinomycetota</taxon>
        <taxon>Actinomycetes</taxon>
        <taxon>Micrococcales</taxon>
        <taxon>Intrasporangiaceae</taxon>
        <taxon>Knoellia</taxon>
    </lineage>
</organism>
<dbReference type="Pfam" id="PF11382">
    <property type="entry name" value="MctB"/>
    <property type="match status" value="1"/>
</dbReference>
<dbReference type="GO" id="GO:0055070">
    <property type="term" value="P:copper ion homeostasis"/>
    <property type="evidence" value="ECO:0007669"/>
    <property type="project" value="InterPro"/>
</dbReference>
<feature type="coiled-coil region" evidence="1">
    <location>
        <begin position="34"/>
        <end position="61"/>
    </location>
</feature>
<comment type="caution">
    <text evidence="2">The sequence shown here is derived from an EMBL/GenBank/DDBJ whole genome shotgun (WGS) entry which is preliminary data.</text>
</comment>
<keyword evidence="3" id="KW-1185">Reference proteome</keyword>
<dbReference type="eggNOG" id="ENOG5032TBA">
    <property type="taxonomic scope" value="Bacteria"/>
</dbReference>
<dbReference type="EMBL" id="AVPK01000016">
    <property type="protein sequence ID" value="KGN36113.1"/>
    <property type="molecule type" value="Genomic_DNA"/>
</dbReference>
<dbReference type="GO" id="GO:0016020">
    <property type="term" value="C:membrane"/>
    <property type="evidence" value="ECO:0007669"/>
    <property type="project" value="InterPro"/>
</dbReference>
<dbReference type="STRING" id="1385521.N803_09445"/>
<dbReference type="InterPro" id="IPR021522">
    <property type="entry name" value="MctB"/>
</dbReference>
<accession>A0A0A0JG60</accession>
<name>A0A0A0JG60_9MICO</name>
<sequence>MIDFRYHLVSIVSIFMALAVGIVLGAGPLKGTIGESLTQEVTQLREDRASLRTELEAARKAATTRDEFTADARGRLVGGTLPDAKVALVVLPGADADHVKAVSETLVAAGAAVVSQTTVEDAWVPQNDEAANKLTQLATEQRQALGLPAADESNGSPLDDVLATALVATDAAAANDAGKAAMEALAGAKLIDLETADLVRASSAVLVGAPIKGDVMADRDRQATRFAGLASALDRAGKGAVLTEDVGVTGFAGTSSVVRAARGDASTARALSTVDDVSLSIGQVSVVYALAQQFTGGVGQYGLGDGVSGGYPPIPAP</sequence>
<dbReference type="Proteomes" id="UP000030011">
    <property type="component" value="Unassembled WGS sequence"/>
</dbReference>
<dbReference type="OrthoDB" id="4350157at2"/>
<protein>
    <recommendedName>
        <fullName evidence="4">Copper transporter</fullName>
    </recommendedName>
</protein>
<evidence type="ECO:0000256" key="1">
    <source>
        <dbReference type="SAM" id="Coils"/>
    </source>
</evidence>
<evidence type="ECO:0000313" key="2">
    <source>
        <dbReference type="EMBL" id="KGN36113.1"/>
    </source>
</evidence>
<evidence type="ECO:0008006" key="4">
    <source>
        <dbReference type="Google" id="ProtNLM"/>
    </source>
</evidence>
<gene>
    <name evidence="2" type="ORF">N803_09445</name>
</gene>
<reference evidence="2 3" key="1">
    <citation type="submission" date="2013-08" db="EMBL/GenBank/DDBJ databases">
        <title>The genome sequence of Knoellia subterranea.</title>
        <authorList>
            <person name="Zhu W."/>
            <person name="Wang G."/>
        </authorList>
    </citation>
    <scope>NUCLEOTIDE SEQUENCE [LARGE SCALE GENOMIC DNA]</scope>
    <source>
        <strain evidence="2 3">KCTC 19937</strain>
    </source>
</reference>